<sequence length="67" mass="7572">MCLSKVYLREDGGDKLVVEEATRITVDSDGAIEISSMFDENKNIHNYFIKEVDFIKSCTILGRNADI</sequence>
<dbReference type="EMBL" id="CAJHIM010000017">
    <property type="protein sequence ID" value="CAD6491913.1"/>
    <property type="molecule type" value="Genomic_DNA"/>
</dbReference>
<evidence type="ECO:0000313" key="1">
    <source>
        <dbReference type="EMBL" id="CAD6491913.1"/>
    </source>
</evidence>
<dbReference type="Pfam" id="PF10133">
    <property type="entry name" value="CooT"/>
    <property type="match status" value="1"/>
</dbReference>
<name>A0A811T8J2_9EURY</name>
<proteinExistence type="predicted"/>
<reference evidence="1" key="1">
    <citation type="submission" date="2020-10" db="EMBL/GenBank/DDBJ databases">
        <authorList>
            <person name="Hahn C.J."/>
            <person name="Laso-Perez R."/>
            <person name="Vulcano F."/>
            <person name="Vaziourakis K.-M."/>
            <person name="Stokke R."/>
            <person name="Steen I.H."/>
            <person name="Teske A."/>
            <person name="Boetius A."/>
            <person name="Liebeke M."/>
            <person name="Amann R."/>
            <person name="Knittel K."/>
        </authorList>
    </citation>
    <scope>NUCLEOTIDE SEQUENCE</scope>
    <source>
        <strain evidence="1">Gfbio:e3339647-f889-4370-9287-4fb5cb688e4c:AG393N10_GoMArc1</strain>
    </source>
</reference>
<accession>A0A811T8J2</accession>
<protein>
    <submittedName>
        <fullName evidence="1">Putative RNA-binding protein</fullName>
    </submittedName>
</protein>
<evidence type="ECO:0000313" key="2">
    <source>
        <dbReference type="Proteomes" id="UP000637195"/>
    </source>
</evidence>
<organism evidence="1 2">
    <name type="scientific">Candidatus Argoarchaeum ethanivorans</name>
    <dbReference type="NCBI Taxonomy" id="2608793"/>
    <lineage>
        <taxon>Archaea</taxon>
        <taxon>Methanobacteriati</taxon>
        <taxon>Methanobacteriota</taxon>
        <taxon>Stenosarchaea group</taxon>
        <taxon>Methanomicrobia</taxon>
        <taxon>Methanosarcinales</taxon>
        <taxon>Methanosarcinales incertae sedis</taxon>
        <taxon>GOM Arc I cluster</taxon>
        <taxon>Candidatus Argoarchaeum</taxon>
    </lineage>
</organism>
<dbReference type="InterPro" id="IPR019300">
    <property type="entry name" value="CooT"/>
</dbReference>
<dbReference type="AlphaFoldDB" id="A0A811T8J2"/>
<comment type="caution">
    <text evidence="1">The sequence shown here is derived from an EMBL/GenBank/DDBJ whole genome shotgun (WGS) entry which is preliminary data.</text>
</comment>
<gene>
    <name evidence="1" type="ORF">ANIMEMIM_00243</name>
</gene>
<dbReference type="Proteomes" id="UP000637195">
    <property type="component" value="Unassembled WGS sequence"/>
</dbReference>